<proteinExistence type="inferred from homology"/>
<evidence type="ECO:0000256" key="4">
    <source>
        <dbReference type="ARBA" id="ARBA00006641"/>
    </source>
</evidence>
<organism evidence="11 12">
    <name type="scientific">Massilia cellulosiltytica</name>
    <dbReference type="NCBI Taxonomy" id="2683234"/>
    <lineage>
        <taxon>Bacteria</taxon>
        <taxon>Pseudomonadati</taxon>
        <taxon>Pseudomonadota</taxon>
        <taxon>Betaproteobacteria</taxon>
        <taxon>Burkholderiales</taxon>
        <taxon>Oxalobacteraceae</taxon>
        <taxon>Telluria group</taxon>
        <taxon>Massilia</taxon>
    </lineage>
</organism>
<evidence type="ECO:0000256" key="3">
    <source>
        <dbReference type="ARBA" id="ARBA00004496"/>
    </source>
</evidence>
<dbReference type="PANTHER" id="PTHR23402:SF1">
    <property type="entry name" value="PYROGLUTAMYL-PEPTIDASE I"/>
    <property type="match status" value="1"/>
</dbReference>
<dbReference type="GO" id="GO:0006508">
    <property type="term" value="P:proteolysis"/>
    <property type="evidence" value="ECO:0007669"/>
    <property type="project" value="UniProtKB-KW"/>
</dbReference>
<evidence type="ECO:0000256" key="2">
    <source>
        <dbReference type="ARBA" id="ARBA00002280"/>
    </source>
</evidence>
<dbReference type="HAMAP" id="MF_00417">
    <property type="entry name" value="Pyrrolid_peptidase"/>
    <property type="match status" value="1"/>
</dbReference>
<reference evidence="11 12" key="1">
    <citation type="submission" date="2019-12" db="EMBL/GenBank/DDBJ databases">
        <authorList>
            <person name="Li C."/>
            <person name="Zhao J."/>
        </authorList>
    </citation>
    <scope>NUCLEOTIDE SEQUENCE [LARGE SCALE GENOMIC DNA]</scope>
    <source>
        <strain evidence="11 12">NEAU-DD11</strain>
    </source>
</reference>
<dbReference type="PIRSF" id="PIRSF015592">
    <property type="entry name" value="Prld-crbxl_pptds"/>
    <property type="match status" value="1"/>
</dbReference>
<name>A0A7X3G134_9BURK</name>
<dbReference type="InterPro" id="IPR000816">
    <property type="entry name" value="Peptidase_C15"/>
</dbReference>
<dbReference type="EC" id="3.4.19.3" evidence="9"/>
<dbReference type="InterPro" id="IPR029762">
    <property type="entry name" value="PGP-I_bact-type"/>
</dbReference>
<feature type="active site" evidence="9">
    <location>
        <position position="174"/>
    </location>
</feature>
<dbReference type="NCBIfam" id="TIGR00504">
    <property type="entry name" value="pyro_pdase"/>
    <property type="match status" value="1"/>
</dbReference>
<dbReference type="PANTHER" id="PTHR23402">
    <property type="entry name" value="PROTEASE FAMILY C15 PYROGLUTAMYL-PEPTIDASE I-RELATED"/>
    <property type="match status" value="1"/>
</dbReference>
<dbReference type="NCBIfam" id="NF009676">
    <property type="entry name" value="PRK13197.1"/>
    <property type="match status" value="1"/>
</dbReference>
<comment type="subunit">
    <text evidence="9">Homotetramer.</text>
</comment>
<evidence type="ECO:0000313" key="11">
    <source>
        <dbReference type="EMBL" id="MVW61746.1"/>
    </source>
</evidence>
<dbReference type="FunFam" id="3.40.630.20:FF:000001">
    <property type="entry name" value="Pyrrolidone-carboxylate peptidase"/>
    <property type="match status" value="1"/>
</dbReference>
<dbReference type="GO" id="GO:0005829">
    <property type="term" value="C:cytosol"/>
    <property type="evidence" value="ECO:0007669"/>
    <property type="project" value="InterPro"/>
</dbReference>
<dbReference type="InterPro" id="IPR036440">
    <property type="entry name" value="Peptidase_C15-like_sf"/>
</dbReference>
<dbReference type="InterPro" id="IPR016125">
    <property type="entry name" value="Peptidase_C15-like"/>
</dbReference>
<dbReference type="InterPro" id="IPR033694">
    <property type="entry name" value="PGPEP1_Cys_AS"/>
</dbReference>
<feature type="active site" evidence="9 10">
    <location>
        <position position="152"/>
    </location>
</feature>
<dbReference type="RefSeq" id="WP_160409608.1">
    <property type="nucleotide sequence ID" value="NZ_CP168562.1"/>
</dbReference>
<keyword evidence="5 9" id="KW-0963">Cytoplasm</keyword>
<comment type="similarity">
    <text evidence="4 9">Belongs to the peptidase C15 family.</text>
</comment>
<evidence type="ECO:0000256" key="6">
    <source>
        <dbReference type="ARBA" id="ARBA00022670"/>
    </source>
</evidence>
<dbReference type="SUPFAM" id="SSF53182">
    <property type="entry name" value="Pyrrolidone carboxyl peptidase (pyroglutamate aminopeptidase)"/>
    <property type="match status" value="1"/>
</dbReference>
<evidence type="ECO:0000256" key="9">
    <source>
        <dbReference type="HAMAP-Rule" id="MF_00417"/>
    </source>
</evidence>
<dbReference type="PRINTS" id="PR00706">
    <property type="entry name" value="PYROGLUPTASE"/>
</dbReference>
<gene>
    <name evidence="9 11" type="primary">pcp</name>
    <name evidence="11" type="ORF">GPY61_17595</name>
</gene>
<sequence length="223" mass="23470">MTAPTTQVPTRTVLLTGFEPFNGATINPSWEAVRALDGWSGPGFAVVARQLPCVFGTALDVLRESIAGVKPDIVIAVGQAGGRSEMSLERVAINVDDASIRDNAGNQPVDTPIAADGPAAYFTTLPVKAIVKALRLRGFPSGVSQTAGTFVCNHVFYGLMHHAVGQPVKAGFIHVPFLPEQAADRPERPPSMALRDIVDALRIAVEVAVVTETDTHEAGGATH</sequence>
<evidence type="ECO:0000256" key="8">
    <source>
        <dbReference type="ARBA" id="ARBA00022807"/>
    </source>
</evidence>
<keyword evidence="7 9" id="KW-0378">Hydrolase</keyword>
<comment type="caution">
    <text evidence="11">The sequence shown here is derived from an EMBL/GenBank/DDBJ whole genome shotgun (WGS) entry which is preliminary data.</text>
</comment>
<evidence type="ECO:0000313" key="12">
    <source>
        <dbReference type="Proteomes" id="UP000443353"/>
    </source>
</evidence>
<keyword evidence="12" id="KW-1185">Reference proteome</keyword>
<dbReference type="CDD" id="cd00501">
    <property type="entry name" value="Peptidase_C15"/>
    <property type="match status" value="1"/>
</dbReference>
<dbReference type="AlphaFoldDB" id="A0A7X3G134"/>
<keyword evidence="6 9" id="KW-0645">Protease</keyword>
<comment type="function">
    <text evidence="2 9">Removes 5-oxoproline from various penultimate amino acid residues except L-proline.</text>
</comment>
<dbReference type="Gene3D" id="3.40.630.20">
    <property type="entry name" value="Peptidase C15, pyroglutamyl peptidase I-like"/>
    <property type="match status" value="1"/>
</dbReference>
<dbReference type="Proteomes" id="UP000443353">
    <property type="component" value="Unassembled WGS sequence"/>
</dbReference>
<keyword evidence="8 9" id="KW-0788">Thiol protease</keyword>
<accession>A0A7X3G134</accession>
<evidence type="ECO:0000256" key="7">
    <source>
        <dbReference type="ARBA" id="ARBA00022801"/>
    </source>
</evidence>
<dbReference type="EMBL" id="WSES01000005">
    <property type="protein sequence ID" value="MVW61746.1"/>
    <property type="molecule type" value="Genomic_DNA"/>
</dbReference>
<protein>
    <recommendedName>
        <fullName evidence="9">Pyrrolidone-carboxylate peptidase</fullName>
        <ecNumber evidence="9">3.4.19.3</ecNumber>
    </recommendedName>
    <alternativeName>
        <fullName evidence="9">5-oxoprolyl-peptidase</fullName>
    </alternativeName>
    <alternativeName>
        <fullName evidence="9">Pyroglutamyl-peptidase I</fullName>
        <shortName evidence="9">PGP-I</shortName>
        <shortName evidence="9">Pyrase</shortName>
    </alternativeName>
</protein>
<comment type="catalytic activity">
    <reaction evidence="1 9 10">
        <text>Release of an N-terminal pyroglutamyl group from a polypeptide, the second amino acid generally not being Pro.</text>
        <dbReference type="EC" id="3.4.19.3"/>
    </reaction>
</comment>
<dbReference type="GO" id="GO:0016920">
    <property type="term" value="F:pyroglutamyl-peptidase activity"/>
    <property type="evidence" value="ECO:0007669"/>
    <property type="project" value="UniProtKB-UniRule"/>
</dbReference>
<dbReference type="PROSITE" id="PS01334">
    <property type="entry name" value="PYRASE_CYS"/>
    <property type="match status" value="1"/>
</dbReference>
<comment type="subcellular location">
    <subcellularLocation>
        <location evidence="3 9">Cytoplasm</location>
    </subcellularLocation>
</comment>
<feature type="active site" evidence="9">
    <location>
        <position position="89"/>
    </location>
</feature>
<evidence type="ECO:0000256" key="1">
    <source>
        <dbReference type="ARBA" id="ARBA00001770"/>
    </source>
</evidence>
<evidence type="ECO:0000256" key="10">
    <source>
        <dbReference type="PROSITE-ProRule" id="PRU10077"/>
    </source>
</evidence>
<evidence type="ECO:0000256" key="5">
    <source>
        <dbReference type="ARBA" id="ARBA00022490"/>
    </source>
</evidence>
<dbReference type="Pfam" id="PF01470">
    <property type="entry name" value="Peptidase_C15"/>
    <property type="match status" value="1"/>
</dbReference>